<dbReference type="Proteomes" id="UP000287033">
    <property type="component" value="Unassembled WGS sequence"/>
</dbReference>
<accession>A0A401TSI9</accession>
<reference evidence="1 2" key="1">
    <citation type="journal article" date="2018" name="Nat. Ecol. Evol.">
        <title>Shark genomes provide insights into elasmobranch evolution and the origin of vertebrates.</title>
        <authorList>
            <person name="Hara Y"/>
            <person name="Yamaguchi K"/>
            <person name="Onimaru K"/>
            <person name="Kadota M"/>
            <person name="Koyanagi M"/>
            <person name="Keeley SD"/>
            <person name="Tatsumi K"/>
            <person name="Tanaka K"/>
            <person name="Motone F"/>
            <person name="Kageyama Y"/>
            <person name="Nozu R"/>
            <person name="Adachi N"/>
            <person name="Nishimura O"/>
            <person name="Nakagawa R"/>
            <person name="Tanegashima C"/>
            <person name="Kiyatake I"/>
            <person name="Matsumoto R"/>
            <person name="Murakumo K"/>
            <person name="Nishida K"/>
            <person name="Terakita A"/>
            <person name="Kuratani S"/>
            <person name="Sato K"/>
            <person name="Hyodo S Kuraku.S."/>
        </authorList>
    </citation>
    <scope>NUCLEOTIDE SEQUENCE [LARGE SCALE GENOMIC DNA]</scope>
</reference>
<dbReference type="EMBL" id="BEZZ01164307">
    <property type="protein sequence ID" value="GCC45614.1"/>
    <property type="molecule type" value="Genomic_DNA"/>
</dbReference>
<name>A0A401TSI9_CHIPU</name>
<sequence length="61" mass="7000">PGWQTLLQPGGPRNRRERRCCAGRLAGIGRDRRCRYRGVKRRFRMDLSASRTCVGAIALDR</sequence>
<feature type="non-terminal residue" evidence="1">
    <location>
        <position position="1"/>
    </location>
</feature>
<gene>
    <name evidence="1" type="ORF">chiPu_0029722</name>
</gene>
<proteinExistence type="predicted"/>
<protein>
    <submittedName>
        <fullName evidence="1">Uncharacterized protein</fullName>
    </submittedName>
</protein>
<dbReference type="AlphaFoldDB" id="A0A401TSI9"/>
<keyword evidence="2" id="KW-1185">Reference proteome</keyword>
<evidence type="ECO:0000313" key="2">
    <source>
        <dbReference type="Proteomes" id="UP000287033"/>
    </source>
</evidence>
<evidence type="ECO:0000313" key="1">
    <source>
        <dbReference type="EMBL" id="GCC45614.1"/>
    </source>
</evidence>
<comment type="caution">
    <text evidence="1">The sequence shown here is derived from an EMBL/GenBank/DDBJ whole genome shotgun (WGS) entry which is preliminary data.</text>
</comment>
<organism evidence="1 2">
    <name type="scientific">Chiloscyllium punctatum</name>
    <name type="common">Brownbanded bambooshark</name>
    <name type="synonym">Hemiscyllium punctatum</name>
    <dbReference type="NCBI Taxonomy" id="137246"/>
    <lineage>
        <taxon>Eukaryota</taxon>
        <taxon>Metazoa</taxon>
        <taxon>Chordata</taxon>
        <taxon>Craniata</taxon>
        <taxon>Vertebrata</taxon>
        <taxon>Chondrichthyes</taxon>
        <taxon>Elasmobranchii</taxon>
        <taxon>Galeomorphii</taxon>
        <taxon>Galeoidea</taxon>
        <taxon>Orectolobiformes</taxon>
        <taxon>Hemiscylliidae</taxon>
        <taxon>Chiloscyllium</taxon>
    </lineage>
</organism>